<accession>A0ABN0CP49</accession>
<comment type="caution">
    <text evidence="1">The sequence shown here is derived from an EMBL/GenBank/DDBJ whole genome shotgun (WGS) entry which is preliminary data.</text>
</comment>
<evidence type="ECO:0000313" key="1">
    <source>
        <dbReference type="EMBL" id="EGF52399.1"/>
    </source>
</evidence>
<reference evidence="1 2" key="1">
    <citation type="submission" date="2011-02" db="EMBL/GenBank/DDBJ databases">
        <authorList>
            <person name="Weinstock G."/>
            <person name="Sodergren E."/>
            <person name="Clifton S."/>
            <person name="Fulton L."/>
            <person name="Fulton B."/>
            <person name="Courtney L."/>
            <person name="Fronick C."/>
            <person name="Harrison M."/>
            <person name="Strong C."/>
            <person name="Farmer C."/>
            <person name="Delahaunty K."/>
            <person name="Markovic C."/>
            <person name="Hall O."/>
            <person name="Minx P."/>
            <person name="Tomlinson C."/>
            <person name="Mitreva M."/>
            <person name="Hou S."/>
            <person name="Chen J."/>
            <person name="Wollam A."/>
            <person name="Pepin K.H."/>
            <person name="Johnson M."/>
            <person name="Bhonagiri V."/>
            <person name="Zhang X."/>
            <person name="Suruliraj S."/>
            <person name="Warren W."/>
            <person name="Chinwalla A."/>
            <person name="Mardis E.R."/>
            <person name="Wilson R.K."/>
        </authorList>
    </citation>
    <scope>NUCLEOTIDE SEQUENCE [LARGE SCALE GENOMIC DNA]</scope>
    <source>
        <strain evidence="1 2">YIT 12056</strain>
    </source>
</reference>
<dbReference type="EMBL" id="AFBM01000016">
    <property type="protein sequence ID" value="EGF52399.1"/>
    <property type="molecule type" value="Genomic_DNA"/>
</dbReference>
<proteinExistence type="predicted"/>
<sequence length="44" mass="5032">MSYNIVLEIKRLFYTCKHLKGYHCDTLSAESVTPGTKKQTTEVP</sequence>
<organism evidence="1 2">
    <name type="scientific">Bacteroides clarus YIT 12056</name>
    <dbReference type="NCBI Taxonomy" id="762984"/>
    <lineage>
        <taxon>Bacteria</taxon>
        <taxon>Pseudomonadati</taxon>
        <taxon>Bacteroidota</taxon>
        <taxon>Bacteroidia</taxon>
        <taxon>Bacteroidales</taxon>
        <taxon>Bacteroidaceae</taxon>
        <taxon>Bacteroides</taxon>
    </lineage>
</organism>
<dbReference type="Proteomes" id="UP000010321">
    <property type="component" value="Unassembled WGS sequence"/>
</dbReference>
<name>A0ABN0CP49_9BACE</name>
<gene>
    <name evidence="1" type="ORF">HMPREF9445_01630</name>
</gene>
<keyword evidence="2" id="KW-1185">Reference proteome</keyword>
<evidence type="ECO:0000313" key="2">
    <source>
        <dbReference type="Proteomes" id="UP000010321"/>
    </source>
</evidence>
<protein>
    <submittedName>
        <fullName evidence="1">Uncharacterized protein</fullName>
    </submittedName>
</protein>